<evidence type="ECO:0000313" key="2">
    <source>
        <dbReference type="EMBL" id="KMS97600.1"/>
    </source>
</evidence>
<name>A0A0J8E3C7_BETVV</name>
<dbReference type="AlphaFoldDB" id="A0A0J8E3C7"/>
<organism evidence="2 3">
    <name type="scientific">Beta vulgaris subsp. vulgaris</name>
    <name type="common">Beet</name>
    <dbReference type="NCBI Taxonomy" id="3555"/>
    <lineage>
        <taxon>Eukaryota</taxon>
        <taxon>Viridiplantae</taxon>
        <taxon>Streptophyta</taxon>
        <taxon>Embryophyta</taxon>
        <taxon>Tracheophyta</taxon>
        <taxon>Spermatophyta</taxon>
        <taxon>Magnoliopsida</taxon>
        <taxon>eudicotyledons</taxon>
        <taxon>Gunneridae</taxon>
        <taxon>Pentapetalae</taxon>
        <taxon>Caryophyllales</taxon>
        <taxon>Chenopodiaceae</taxon>
        <taxon>Betoideae</taxon>
        <taxon>Beta</taxon>
    </lineage>
</organism>
<evidence type="ECO:0000313" key="3">
    <source>
        <dbReference type="Proteomes" id="UP000035740"/>
    </source>
</evidence>
<feature type="chain" id="PRO_5005296761" evidence="1">
    <location>
        <begin position="18"/>
        <end position="35"/>
    </location>
</feature>
<proteinExistence type="predicted"/>
<keyword evidence="3" id="KW-1185">Reference proteome</keyword>
<sequence>MLLLLLLRRLLQSLCRCNLHRWYDHDDDQNHLNVV</sequence>
<dbReference type="Proteomes" id="UP000035740">
    <property type="component" value="Unassembled WGS sequence"/>
</dbReference>
<evidence type="ECO:0000256" key="1">
    <source>
        <dbReference type="SAM" id="SignalP"/>
    </source>
</evidence>
<dbReference type="Gramene" id="KMS97600">
    <property type="protein sequence ID" value="KMS97600"/>
    <property type="gene ID" value="BVRB_5g125690"/>
</dbReference>
<feature type="signal peptide" evidence="1">
    <location>
        <begin position="1"/>
        <end position="17"/>
    </location>
</feature>
<accession>A0A0J8E3C7</accession>
<gene>
    <name evidence="2" type="ORF">BVRB_5g125690</name>
</gene>
<protein>
    <submittedName>
        <fullName evidence="2">Uncharacterized protein</fullName>
    </submittedName>
</protein>
<dbReference type="EMBL" id="KQ090304">
    <property type="protein sequence ID" value="KMS97600.1"/>
    <property type="molecule type" value="Genomic_DNA"/>
</dbReference>
<reference evidence="2 3" key="1">
    <citation type="journal article" date="2014" name="Nature">
        <title>The genome of the recently domesticated crop plant sugar beet (Beta vulgaris).</title>
        <authorList>
            <person name="Dohm J.C."/>
            <person name="Minoche A.E."/>
            <person name="Holtgrawe D."/>
            <person name="Capella-Gutierrez S."/>
            <person name="Zakrzewski F."/>
            <person name="Tafer H."/>
            <person name="Rupp O."/>
            <person name="Sorensen T.R."/>
            <person name="Stracke R."/>
            <person name="Reinhardt R."/>
            <person name="Goesmann A."/>
            <person name="Kraft T."/>
            <person name="Schulz B."/>
            <person name="Stadler P.F."/>
            <person name="Schmidt T."/>
            <person name="Gabaldon T."/>
            <person name="Lehrach H."/>
            <person name="Weisshaar B."/>
            <person name="Himmelbauer H."/>
        </authorList>
    </citation>
    <scope>NUCLEOTIDE SEQUENCE [LARGE SCALE GENOMIC DNA]</scope>
    <source>
        <tissue evidence="2">Taproot</tissue>
    </source>
</reference>
<keyword evidence="1" id="KW-0732">Signal</keyword>